<reference evidence="2" key="1">
    <citation type="submission" date="2012-07" db="EMBL/GenBank/DDBJ databases">
        <title>Genome of the Chinese tree shrew, a rising model animal genetically related to primates.</title>
        <authorList>
            <person name="Zhang G."/>
            <person name="Fan Y."/>
            <person name="Yao Y."/>
            <person name="Huang Z."/>
        </authorList>
    </citation>
    <scope>NUCLEOTIDE SEQUENCE [LARGE SCALE GENOMIC DNA]</scope>
</reference>
<reference evidence="2" key="2">
    <citation type="journal article" date="2013" name="Nat. Commun.">
        <title>Genome of the Chinese tree shrew.</title>
        <authorList>
            <person name="Fan Y."/>
            <person name="Huang Z.Y."/>
            <person name="Cao C.C."/>
            <person name="Chen C.S."/>
            <person name="Chen Y.X."/>
            <person name="Fan D.D."/>
            <person name="He J."/>
            <person name="Hou H.L."/>
            <person name="Hu L."/>
            <person name="Hu X.T."/>
            <person name="Jiang X.T."/>
            <person name="Lai R."/>
            <person name="Lang Y.S."/>
            <person name="Liang B."/>
            <person name="Liao S.G."/>
            <person name="Mu D."/>
            <person name="Ma Y.Y."/>
            <person name="Niu Y.Y."/>
            <person name="Sun X.Q."/>
            <person name="Xia J.Q."/>
            <person name="Xiao J."/>
            <person name="Xiong Z.Q."/>
            <person name="Xu L."/>
            <person name="Yang L."/>
            <person name="Zhang Y."/>
            <person name="Zhao W."/>
            <person name="Zhao X.D."/>
            <person name="Zheng Y.T."/>
            <person name="Zhou J.M."/>
            <person name="Zhu Y.B."/>
            <person name="Zhang G.J."/>
            <person name="Wang J."/>
            <person name="Yao Y.G."/>
        </authorList>
    </citation>
    <scope>NUCLEOTIDE SEQUENCE [LARGE SCALE GENOMIC DNA]</scope>
</reference>
<dbReference type="AlphaFoldDB" id="L9K9U5"/>
<protein>
    <submittedName>
        <fullName evidence="1">Uncharacterized protein</fullName>
    </submittedName>
</protein>
<name>L9K9U5_TUPCH</name>
<evidence type="ECO:0000313" key="1">
    <source>
        <dbReference type="EMBL" id="ELW59423.1"/>
    </source>
</evidence>
<dbReference type="EMBL" id="KB320895">
    <property type="protein sequence ID" value="ELW59423.1"/>
    <property type="molecule type" value="Genomic_DNA"/>
</dbReference>
<keyword evidence="2" id="KW-1185">Reference proteome</keyword>
<proteinExistence type="predicted"/>
<evidence type="ECO:0000313" key="2">
    <source>
        <dbReference type="Proteomes" id="UP000011518"/>
    </source>
</evidence>
<dbReference type="Proteomes" id="UP000011518">
    <property type="component" value="Unassembled WGS sequence"/>
</dbReference>
<dbReference type="InParanoid" id="L9K9U5"/>
<accession>L9K9U5</accession>
<gene>
    <name evidence="1" type="ORF">TREES_T100012062</name>
</gene>
<sequence length="100" mass="10784">MDRCGDSNPYTMQDQLMGSECLNANHTWIPPCHPPACGWWTLDDLHGAAAVQGITKTEALAVFQQAIVGGNLSPQLDLDVQQSLLVLGLVLPLCPDLCQL</sequence>
<organism evidence="1 2">
    <name type="scientific">Tupaia chinensis</name>
    <name type="common">Chinese tree shrew</name>
    <name type="synonym">Tupaia belangeri chinensis</name>
    <dbReference type="NCBI Taxonomy" id="246437"/>
    <lineage>
        <taxon>Eukaryota</taxon>
        <taxon>Metazoa</taxon>
        <taxon>Chordata</taxon>
        <taxon>Craniata</taxon>
        <taxon>Vertebrata</taxon>
        <taxon>Euteleostomi</taxon>
        <taxon>Mammalia</taxon>
        <taxon>Eutheria</taxon>
        <taxon>Euarchontoglires</taxon>
        <taxon>Scandentia</taxon>
        <taxon>Tupaiidae</taxon>
        <taxon>Tupaia</taxon>
    </lineage>
</organism>